<dbReference type="InterPro" id="IPR050410">
    <property type="entry name" value="CCR4/nocturin_mRNA_transcr"/>
</dbReference>
<dbReference type="OrthoDB" id="428734at2759"/>
<dbReference type="Proteomes" id="UP000662931">
    <property type="component" value="Chromosome 3"/>
</dbReference>
<evidence type="ECO:0000256" key="2">
    <source>
        <dbReference type="ARBA" id="ARBA00022801"/>
    </source>
</evidence>
<accession>A0A875RPZ9</accession>
<proteinExistence type="inferred from homology"/>
<feature type="domain" description="Endonuclease/exonuclease/phosphatase" evidence="4">
    <location>
        <begin position="87"/>
        <end position="413"/>
    </location>
</feature>
<dbReference type="GeneID" id="62196440"/>
<evidence type="ECO:0000313" key="5">
    <source>
        <dbReference type="EMBL" id="QPG75680.1"/>
    </source>
</evidence>
<comment type="similarity">
    <text evidence="1">Belongs to the CCR4/nocturin family.</text>
</comment>
<dbReference type="PANTHER" id="PTHR12121">
    <property type="entry name" value="CARBON CATABOLITE REPRESSOR PROTEIN 4"/>
    <property type="match status" value="1"/>
</dbReference>
<dbReference type="Gene3D" id="3.60.10.10">
    <property type="entry name" value="Endonuclease/exonuclease/phosphatase"/>
    <property type="match status" value="1"/>
</dbReference>
<dbReference type="GO" id="GO:0006139">
    <property type="term" value="P:nucleobase-containing compound metabolic process"/>
    <property type="evidence" value="ECO:0007669"/>
    <property type="project" value="UniProtKB-ARBA"/>
</dbReference>
<name>A0A875RPZ9_EENNA</name>
<sequence length="473" mass="54978">MTENTSNKHPEKISKKNKGGHNRPSPEEIGEIRRQRQEKKKLREKLIAEGRDVDDPSGKPLYIKREMLEVSHEKFLSIEKGLRLRFMTYNLLAQTLIRRSMFPDNGPILKWTNRSKPLFQEVKNYNCDIMCMQEMDYTNYDNFWKPKLSDLGYHSRFNRSGTKSHGVAIFYRDSLFTFIDICRIDYDSERTGAISPRTITQNVGLIVGLSLKSDPDKVILFGTTHLFWHPFGTYERTRQTYIALAKCREFQNRIRILHPKVNKIWKFFAGDFNSQPYDSPYLSITSKPVQYNSRCKTVISCSTSFQFSSLRGGGVAHEEEKGGNVEKYGENQPKDPVPDTFIPTADQLELVEEMQKLHNSLPVRAISMYSVGYKLVDPVNAGIDNDRNEPFFSNWAHTWRGLLDYIFLVKEWNGNDNCKDIDQLEQFETDNDLVLEKLLKMPHPKDMDKGLPRQHQYPSDHLCMIAQISLKLL</sequence>
<dbReference type="SUPFAM" id="SSF56219">
    <property type="entry name" value="DNase I-like"/>
    <property type="match status" value="1"/>
</dbReference>
<feature type="compositionally biased region" description="Basic and acidic residues" evidence="3">
    <location>
        <begin position="316"/>
        <end position="337"/>
    </location>
</feature>
<feature type="region of interest" description="Disordered" evidence="3">
    <location>
        <begin position="316"/>
        <end position="338"/>
    </location>
</feature>
<keyword evidence="2" id="KW-0378">Hydrolase</keyword>
<evidence type="ECO:0000256" key="3">
    <source>
        <dbReference type="SAM" id="MobiDB-lite"/>
    </source>
</evidence>
<evidence type="ECO:0000313" key="6">
    <source>
        <dbReference type="Proteomes" id="UP000662931"/>
    </source>
</evidence>
<gene>
    <name evidence="5" type="ORF">FOA43_003039</name>
</gene>
<reference evidence="5" key="1">
    <citation type="submission" date="2020-10" db="EMBL/GenBank/DDBJ databases">
        <authorList>
            <person name="Roach M.J.R."/>
        </authorList>
    </citation>
    <scope>NUCLEOTIDE SEQUENCE</scope>
    <source>
        <strain evidence="5">CBS 1945</strain>
    </source>
</reference>
<dbReference type="RefSeq" id="XP_038779245.1">
    <property type="nucleotide sequence ID" value="XM_038923317.1"/>
</dbReference>
<dbReference type="PANTHER" id="PTHR12121:SF45">
    <property type="entry name" value="NOCTURNIN"/>
    <property type="match status" value="1"/>
</dbReference>
<organism evidence="5 6">
    <name type="scientific">Eeniella nana</name>
    <name type="common">Yeast</name>
    <name type="synonym">Brettanomyces nanus</name>
    <dbReference type="NCBI Taxonomy" id="13502"/>
    <lineage>
        <taxon>Eukaryota</taxon>
        <taxon>Fungi</taxon>
        <taxon>Dikarya</taxon>
        <taxon>Ascomycota</taxon>
        <taxon>Saccharomycotina</taxon>
        <taxon>Pichiomycetes</taxon>
        <taxon>Pichiales</taxon>
        <taxon>Pichiaceae</taxon>
        <taxon>Brettanomyces</taxon>
    </lineage>
</organism>
<dbReference type="GO" id="GO:0000175">
    <property type="term" value="F:3'-5'-RNA exonuclease activity"/>
    <property type="evidence" value="ECO:0007669"/>
    <property type="project" value="TreeGrafter"/>
</dbReference>
<dbReference type="InterPro" id="IPR036691">
    <property type="entry name" value="Endo/exonu/phosph_ase_sf"/>
</dbReference>
<keyword evidence="6" id="KW-1185">Reference proteome</keyword>
<dbReference type="Pfam" id="PF03372">
    <property type="entry name" value="Exo_endo_phos"/>
    <property type="match status" value="1"/>
</dbReference>
<dbReference type="EMBL" id="CP064814">
    <property type="protein sequence ID" value="QPG75680.1"/>
    <property type="molecule type" value="Genomic_DNA"/>
</dbReference>
<feature type="compositionally biased region" description="Basic and acidic residues" evidence="3">
    <location>
        <begin position="1"/>
        <end position="14"/>
    </location>
</feature>
<feature type="region of interest" description="Disordered" evidence="3">
    <location>
        <begin position="1"/>
        <end position="41"/>
    </location>
</feature>
<evidence type="ECO:0000256" key="1">
    <source>
        <dbReference type="ARBA" id="ARBA00010774"/>
    </source>
</evidence>
<dbReference type="AlphaFoldDB" id="A0A875RPZ9"/>
<dbReference type="InterPro" id="IPR005135">
    <property type="entry name" value="Endo/exonuclease/phosphatase"/>
</dbReference>
<protein>
    <recommendedName>
        <fullName evidence="4">Endonuclease/exonuclease/phosphatase domain-containing protein</fullName>
    </recommendedName>
</protein>
<dbReference type="KEGG" id="bnn:FOA43_003039"/>
<feature type="compositionally biased region" description="Basic and acidic residues" evidence="3">
    <location>
        <begin position="24"/>
        <end position="35"/>
    </location>
</feature>
<evidence type="ECO:0000259" key="4">
    <source>
        <dbReference type="Pfam" id="PF03372"/>
    </source>
</evidence>